<organism evidence="13 14">
    <name type="scientific">Blastopirellula marina</name>
    <dbReference type="NCBI Taxonomy" id="124"/>
    <lineage>
        <taxon>Bacteria</taxon>
        <taxon>Pseudomonadati</taxon>
        <taxon>Planctomycetota</taxon>
        <taxon>Planctomycetia</taxon>
        <taxon>Pirellulales</taxon>
        <taxon>Pirellulaceae</taxon>
        <taxon>Blastopirellula</taxon>
    </lineage>
</organism>
<evidence type="ECO:0000256" key="10">
    <source>
        <dbReference type="NCBIfam" id="TIGR01347"/>
    </source>
</evidence>
<dbReference type="PROSITE" id="PS00189">
    <property type="entry name" value="LIPOYL"/>
    <property type="match status" value="1"/>
</dbReference>
<keyword evidence="8" id="KW-0012">Acyltransferase</keyword>
<dbReference type="SUPFAM" id="SSF51230">
    <property type="entry name" value="Single hybrid motif"/>
    <property type="match status" value="1"/>
</dbReference>
<keyword evidence="7" id="KW-0450">Lipoyl</keyword>
<dbReference type="InterPro" id="IPR001078">
    <property type="entry name" value="2-oxoacid_DH_actylTfrase"/>
</dbReference>
<dbReference type="InterPro" id="IPR006255">
    <property type="entry name" value="SucB"/>
</dbReference>
<evidence type="ECO:0000256" key="6">
    <source>
        <dbReference type="ARBA" id="ARBA00022679"/>
    </source>
</evidence>
<keyword evidence="5" id="KW-0816">Tricarboxylic acid cycle</keyword>
<dbReference type="AlphaFoldDB" id="A0A2S8GQV8"/>
<dbReference type="UniPathway" id="UPA00868">
    <property type="reaction ID" value="UER00840"/>
</dbReference>
<dbReference type="Proteomes" id="UP000237819">
    <property type="component" value="Unassembled WGS sequence"/>
</dbReference>
<dbReference type="CDD" id="cd06849">
    <property type="entry name" value="lipoyl_domain"/>
    <property type="match status" value="1"/>
</dbReference>
<dbReference type="Pfam" id="PF00364">
    <property type="entry name" value="Biotin_lipoyl"/>
    <property type="match status" value="1"/>
</dbReference>
<evidence type="ECO:0000313" key="13">
    <source>
        <dbReference type="EMBL" id="PQO46751.1"/>
    </source>
</evidence>
<dbReference type="EC" id="2.3.1.61" evidence="10"/>
<feature type="compositionally biased region" description="Pro residues" evidence="11">
    <location>
        <begin position="152"/>
        <end position="161"/>
    </location>
</feature>
<feature type="compositionally biased region" description="Polar residues" evidence="11">
    <location>
        <begin position="122"/>
        <end position="137"/>
    </location>
</feature>
<dbReference type="Pfam" id="PF00198">
    <property type="entry name" value="2-oxoacid_dh"/>
    <property type="match status" value="1"/>
</dbReference>
<evidence type="ECO:0000256" key="9">
    <source>
        <dbReference type="ARBA" id="ARBA00052761"/>
    </source>
</evidence>
<evidence type="ECO:0000313" key="14">
    <source>
        <dbReference type="Proteomes" id="UP000237819"/>
    </source>
</evidence>
<gene>
    <name evidence="13" type="ORF">C5Y93_07930</name>
</gene>
<name>A0A2S8GQV8_9BACT</name>
<dbReference type="GO" id="GO:0006099">
    <property type="term" value="P:tricarboxylic acid cycle"/>
    <property type="evidence" value="ECO:0007669"/>
    <property type="project" value="UniProtKB-UniRule"/>
</dbReference>
<sequence length="412" mass="44347">MSIELKVPDPGESIQEVQIGRWLKNEGDAVKEDEFLVELETDKASMEMPAPTTGVLREIFKREGDLVTVGEVIGILDEGGNGAPAPAAPAAEPAPAKAKAEKPAPAPAPEPAPSPRGARPTIITSSAKSQPSSNGESDSAKYEHTHPEPKKPAPAPAPAPAPVKSQEIAPRTESSLAPQAGEKIVPMPLIRRRIAETLKGAQQNAALLTTVNQVDMSNVMALRKKYGEWFLNQWGVKLGFMSFFVKATIDALKQQPALNAEIRDGDKIVYRDFYHIGVAIGSKKGLVVPVLRNAERMRFAEIELAIADFAARANENRLSAAELSGGTFTISNGGVYGSLLSTPIVNPPQSGVLGMHSIEERPVARNGEVVIRPMMYLALTYDHCMVDGREAVLFLKRICDAIEEPARMLLEA</sequence>
<protein>
    <recommendedName>
        <fullName evidence="10">Dihydrolipoyllysine-residue succinyltransferase</fullName>
        <ecNumber evidence="10">2.3.1.61</ecNumber>
    </recommendedName>
</protein>
<dbReference type="InterPro" id="IPR011053">
    <property type="entry name" value="Single_hybrid_motif"/>
</dbReference>
<feature type="domain" description="Lipoyl-binding" evidence="12">
    <location>
        <begin position="2"/>
        <end position="77"/>
    </location>
</feature>
<evidence type="ECO:0000256" key="3">
    <source>
        <dbReference type="ARBA" id="ARBA00005145"/>
    </source>
</evidence>
<evidence type="ECO:0000256" key="1">
    <source>
        <dbReference type="ARBA" id="ARBA00001938"/>
    </source>
</evidence>
<dbReference type="PANTHER" id="PTHR43416">
    <property type="entry name" value="DIHYDROLIPOYLLYSINE-RESIDUE SUCCINYLTRANSFERASE COMPONENT OF 2-OXOGLUTARATE DEHYDROGENASE COMPLEX, MITOCHONDRIAL-RELATED"/>
    <property type="match status" value="1"/>
</dbReference>
<comment type="cofactor">
    <cofactor evidence="1">
        <name>(R)-lipoate</name>
        <dbReference type="ChEBI" id="CHEBI:83088"/>
    </cofactor>
</comment>
<feature type="compositionally biased region" description="Pro residues" evidence="11">
    <location>
        <begin position="104"/>
        <end position="114"/>
    </location>
</feature>
<dbReference type="InterPro" id="IPR000089">
    <property type="entry name" value="Biotin_lipoyl"/>
</dbReference>
<dbReference type="NCBIfam" id="TIGR01347">
    <property type="entry name" value="sucB"/>
    <property type="match status" value="1"/>
</dbReference>
<evidence type="ECO:0000256" key="7">
    <source>
        <dbReference type="ARBA" id="ARBA00022823"/>
    </source>
</evidence>
<comment type="catalytic activity">
    <reaction evidence="9">
        <text>N(6)-[(R)-dihydrolipoyl]-L-lysyl-[protein] + succinyl-CoA = N(6)-[(R)-S(8)-succinyldihydrolipoyl]-L-lysyl-[protein] + CoA</text>
        <dbReference type="Rhea" id="RHEA:15213"/>
        <dbReference type="Rhea" id="RHEA-COMP:10475"/>
        <dbReference type="Rhea" id="RHEA-COMP:20092"/>
        <dbReference type="ChEBI" id="CHEBI:57287"/>
        <dbReference type="ChEBI" id="CHEBI:57292"/>
        <dbReference type="ChEBI" id="CHEBI:83100"/>
        <dbReference type="ChEBI" id="CHEBI:83120"/>
        <dbReference type="EC" id="2.3.1.61"/>
    </reaction>
</comment>
<comment type="function">
    <text evidence="2">E2 component of the 2-oxoglutarate dehydrogenase (OGDH) complex which catalyzes the second step in the conversion of 2-oxoglutarate to succinyl-CoA and CO(2).</text>
</comment>
<dbReference type="PROSITE" id="PS50968">
    <property type="entry name" value="BIOTINYL_LIPOYL"/>
    <property type="match status" value="1"/>
</dbReference>
<evidence type="ECO:0000256" key="11">
    <source>
        <dbReference type="SAM" id="MobiDB-lite"/>
    </source>
</evidence>
<dbReference type="EMBL" id="PUHZ01000008">
    <property type="protein sequence ID" value="PQO46751.1"/>
    <property type="molecule type" value="Genomic_DNA"/>
</dbReference>
<dbReference type="PANTHER" id="PTHR43416:SF5">
    <property type="entry name" value="DIHYDROLIPOYLLYSINE-RESIDUE SUCCINYLTRANSFERASE COMPONENT OF 2-OXOGLUTARATE DEHYDROGENASE COMPLEX, MITOCHONDRIAL"/>
    <property type="match status" value="1"/>
</dbReference>
<dbReference type="InterPro" id="IPR050537">
    <property type="entry name" value="2-oxoacid_dehydrogenase"/>
</dbReference>
<dbReference type="GO" id="GO:0033512">
    <property type="term" value="P:L-lysine catabolic process to acetyl-CoA via saccharopine"/>
    <property type="evidence" value="ECO:0007669"/>
    <property type="project" value="UniProtKB-UniPathway"/>
</dbReference>
<evidence type="ECO:0000256" key="8">
    <source>
        <dbReference type="ARBA" id="ARBA00023315"/>
    </source>
</evidence>
<evidence type="ECO:0000256" key="5">
    <source>
        <dbReference type="ARBA" id="ARBA00022532"/>
    </source>
</evidence>
<dbReference type="Gene3D" id="3.30.559.10">
    <property type="entry name" value="Chloramphenicol acetyltransferase-like domain"/>
    <property type="match status" value="1"/>
</dbReference>
<evidence type="ECO:0000256" key="2">
    <source>
        <dbReference type="ARBA" id="ARBA00004052"/>
    </source>
</evidence>
<dbReference type="RefSeq" id="WP_105334877.1">
    <property type="nucleotide sequence ID" value="NZ_PUHZ01000008.1"/>
</dbReference>
<dbReference type="InterPro" id="IPR023213">
    <property type="entry name" value="CAT-like_dom_sf"/>
</dbReference>
<dbReference type="Gene3D" id="2.40.50.100">
    <property type="match status" value="1"/>
</dbReference>
<comment type="similarity">
    <text evidence="4">Belongs to the 2-oxoacid dehydrogenase family.</text>
</comment>
<dbReference type="InterPro" id="IPR003016">
    <property type="entry name" value="2-oxoA_DH_lipoyl-BS"/>
</dbReference>
<dbReference type="SUPFAM" id="SSF52777">
    <property type="entry name" value="CoA-dependent acyltransferases"/>
    <property type="match status" value="1"/>
</dbReference>
<accession>A0A2S8GQV8</accession>
<feature type="compositionally biased region" description="Basic and acidic residues" evidence="11">
    <location>
        <begin position="138"/>
        <end position="151"/>
    </location>
</feature>
<dbReference type="GO" id="GO:0004149">
    <property type="term" value="F:dihydrolipoyllysine-residue succinyltransferase activity"/>
    <property type="evidence" value="ECO:0007669"/>
    <property type="project" value="UniProtKB-UniRule"/>
</dbReference>
<comment type="caution">
    <text evidence="13">The sequence shown here is derived from an EMBL/GenBank/DDBJ whole genome shotgun (WGS) entry which is preliminary data.</text>
</comment>
<evidence type="ECO:0000259" key="12">
    <source>
        <dbReference type="PROSITE" id="PS50968"/>
    </source>
</evidence>
<evidence type="ECO:0000256" key="4">
    <source>
        <dbReference type="ARBA" id="ARBA00007317"/>
    </source>
</evidence>
<feature type="compositionally biased region" description="Low complexity" evidence="11">
    <location>
        <begin position="83"/>
        <end position="97"/>
    </location>
</feature>
<keyword evidence="6 13" id="KW-0808">Transferase</keyword>
<feature type="region of interest" description="Disordered" evidence="11">
    <location>
        <begin position="82"/>
        <end position="180"/>
    </location>
</feature>
<dbReference type="OrthoDB" id="9805770at2"/>
<reference evidence="13 14" key="1">
    <citation type="submission" date="2018-02" db="EMBL/GenBank/DDBJ databases">
        <title>Comparative genomes isolates from brazilian mangrove.</title>
        <authorList>
            <person name="Araujo J.E."/>
            <person name="Taketani R.G."/>
            <person name="Silva M.C.P."/>
            <person name="Loureco M.V."/>
            <person name="Andreote F.D."/>
        </authorList>
    </citation>
    <scope>NUCLEOTIDE SEQUENCE [LARGE SCALE GENOMIC DNA]</scope>
    <source>
        <strain evidence="13 14">Nap-Phe MGV</strain>
    </source>
</reference>
<comment type="pathway">
    <text evidence="3">Amino-acid degradation; L-lysine degradation via saccharopine pathway; glutaryl-CoA from L-lysine: step 6/6.</text>
</comment>
<proteinExistence type="inferred from homology"/>
<dbReference type="GO" id="GO:0005829">
    <property type="term" value="C:cytosol"/>
    <property type="evidence" value="ECO:0007669"/>
    <property type="project" value="TreeGrafter"/>
</dbReference>
<dbReference type="NCBIfam" id="NF004309">
    <property type="entry name" value="PRK05704.1"/>
    <property type="match status" value="1"/>
</dbReference>
<dbReference type="GO" id="GO:0045252">
    <property type="term" value="C:oxoglutarate dehydrogenase complex"/>
    <property type="evidence" value="ECO:0007669"/>
    <property type="project" value="UniProtKB-UniRule"/>
</dbReference>